<gene>
    <name evidence="3" type="ORF">OM075_07390</name>
</gene>
<protein>
    <submittedName>
        <fullName evidence="3">PorT family protein</fullName>
    </submittedName>
</protein>
<keyword evidence="4" id="KW-1185">Reference proteome</keyword>
<evidence type="ECO:0000313" key="3">
    <source>
        <dbReference type="EMBL" id="MCW3786284.1"/>
    </source>
</evidence>
<keyword evidence="1" id="KW-0732">Signal</keyword>
<dbReference type="RefSeq" id="WP_301189850.1">
    <property type="nucleotide sequence ID" value="NZ_JAPDPJ010000012.1"/>
</dbReference>
<evidence type="ECO:0000259" key="2">
    <source>
        <dbReference type="Pfam" id="PF13568"/>
    </source>
</evidence>
<dbReference type="EMBL" id="JAPDPJ010000012">
    <property type="protein sequence ID" value="MCW3786284.1"/>
    <property type="molecule type" value="Genomic_DNA"/>
</dbReference>
<proteinExistence type="predicted"/>
<feature type="domain" description="Outer membrane protein beta-barrel" evidence="2">
    <location>
        <begin position="20"/>
        <end position="229"/>
    </location>
</feature>
<reference evidence="3" key="1">
    <citation type="submission" date="2022-10" db="EMBL/GenBank/DDBJ databases">
        <authorList>
            <person name="Yu W.X."/>
        </authorList>
    </citation>
    <scope>NUCLEOTIDE SEQUENCE</scope>
    <source>
        <strain evidence="3">AAT</strain>
    </source>
</reference>
<dbReference type="InterPro" id="IPR025665">
    <property type="entry name" value="Beta-barrel_OMP_2"/>
</dbReference>
<evidence type="ECO:0000256" key="1">
    <source>
        <dbReference type="SAM" id="SignalP"/>
    </source>
</evidence>
<comment type="caution">
    <text evidence="3">The sequence shown here is derived from an EMBL/GenBank/DDBJ whole genome shotgun (WGS) entry which is preliminary data.</text>
</comment>
<organism evidence="3 4">
    <name type="scientific">Plebeiibacterium sediminum</name>
    <dbReference type="NCBI Taxonomy" id="2992112"/>
    <lineage>
        <taxon>Bacteria</taxon>
        <taxon>Pseudomonadati</taxon>
        <taxon>Bacteroidota</taxon>
        <taxon>Bacteroidia</taxon>
        <taxon>Marinilabiliales</taxon>
        <taxon>Marinilabiliaceae</taxon>
        <taxon>Plebeiibacterium</taxon>
    </lineage>
</organism>
<dbReference type="AlphaFoldDB" id="A0AAE3M370"/>
<dbReference type="Pfam" id="PF13568">
    <property type="entry name" value="OMP_b-brl_2"/>
    <property type="match status" value="1"/>
</dbReference>
<sequence length="286" mass="31986">MRQKILLVIALISMSLHSYSQTKHEVNFNLGAASSSMKFDMDDHAQTASKIAPVFGIGYTYKINTQWGFVTGLELATYKSEIKIKELKDHYLTQDNYSNDFVWNLKLNNYQENQDAFYLNIPLQIQFSPEKLKNLYTNIGLKIGIPLSGKFESNNNSLVTSGYYPETNAEYTDLNFRGFGEFDGSTSKGDIDFGVAIMLSVECGKKWKLSNSTKLYAGGYLDYGLNNILKTQGAGKIIEYDRDNPTNLRNNSISGSEHTKAETTAPMVNNVVPQSIGIKIKLGFAL</sequence>
<dbReference type="Proteomes" id="UP001209229">
    <property type="component" value="Unassembled WGS sequence"/>
</dbReference>
<feature type="signal peptide" evidence="1">
    <location>
        <begin position="1"/>
        <end position="20"/>
    </location>
</feature>
<name>A0AAE3M370_9BACT</name>
<feature type="chain" id="PRO_5042211595" evidence="1">
    <location>
        <begin position="21"/>
        <end position="286"/>
    </location>
</feature>
<evidence type="ECO:0000313" key="4">
    <source>
        <dbReference type="Proteomes" id="UP001209229"/>
    </source>
</evidence>
<accession>A0AAE3M370</accession>